<name>A0A3B1IUI3_ASTMX</name>
<reference evidence="23" key="2">
    <citation type="journal article" date="2014" name="Nat. Commun.">
        <title>The cavefish genome reveals candidate genes for eye loss.</title>
        <authorList>
            <person name="McGaugh S.E."/>
            <person name="Gross J.B."/>
            <person name="Aken B."/>
            <person name="Blin M."/>
            <person name="Borowsky R."/>
            <person name="Chalopin D."/>
            <person name="Hinaux H."/>
            <person name="Jeffery W.R."/>
            <person name="Keene A."/>
            <person name="Ma L."/>
            <person name="Minx P."/>
            <person name="Murphy D."/>
            <person name="O'Quin K.E."/>
            <person name="Retaux S."/>
            <person name="Rohner N."/>
            <person name="Searle S.M."/>
            <person name="Stahl B.A."/>
            <person name="Tabin C."/>
            <person name="Volff J.N."/>
            <person name="Yoshizawa M."/>
            <person name="Warren W.C."/>
        </authorList>
    </citation>
    <scope>NUCLEOTIDE SEQUENCE [LARGE SCALE GENOMIC DNA]</scope>
    <source>
        <strain evidence="23">female</strain>
    </source>
</reference>
<keyword evidence="9" id="KW-0378">Hydrolase</keyword>
<dbReference type="FunFam" id="3.10.20.370:FF:000001">
    <property type="entry name" value="Retrovirus-related Pol polyprotein from transposon 17.6-like protein"/>
    <property type="match status" value="1"/>
</dbReference>
<dbReference type="Bgee" id="ENSAMXG00000030747">
    <property type="expression patterns" value="Expressed in zone of skin and 14 other cell types or tissues"/>
</dbReference>
<keyword evidence="16" id="KW-0863">Zinc-finger</keyword>
<dbReference type="GO" id="GO:0006508">
    <property type="term" value="P:proteolysis"/>
    <property type="evidence" value="ECO:0007669"/>
    <property type="project" value="UniProtKB-KW"/>
</dbReference>
<dbReference type="GO" id="GO:0003964">
    <property type="term" value="F:RNA-directed DNA polymerase activity"/>
    <property type="evidence" value="ECO:0007669"/>
    <property type="project" value="UniProtKB-KW"/>
</dbReference>
<keyword evidence="7" id="KW-0064">Aspartyl protease</keyword>
<dbReference type="FunFam" id="1.10.340.70:FF:000001">
    <property type="entry name" value="Retrovirus-related Pol polyprotein from transposon gypsy-like Protein"/>
    <property type="match status" value="1"/>
</dbReference>
<keyword evidence="10" id="KW-0460">Magnesium</keyword>
<sequence length="1974" mass="222040">MSILRNWCKGEGIDPEHAILIKEVPEDAEVYEIEDTMHTIKALGRVRVRGRMFDSKTQRLAVLCECSEKVNTKVIPLDVPPLKGGEPWALYGPSGGESPTQEPRSSSDTVSPNHVRKEAKQNTGESQPTTTAESILKAMGEFFEKTTRPINESNAFRRLRAFSGIIPTPAGEENLDTWLEQARLMMDECDCSDREKRKRIVESLKGPALEIAQAVRFNEPNAQPEAYIEALETAFGISESGEDLYFAFRALRQVPGERLSDFLRRMERNLTKTVQRGGLEPQSRDRARIEQLLRGAVESDLMLLQLRLRERKDQPPSFLQLLNEIRGEEDRQLTRHKQNSSVNKPTVRQVRTTGEAETIATETHKLKAELEKLKLKVSELAAKSVATAPACSETRNEAKEQEVKLCTDRVVRTLQMQVSDLQHQLHSMAVKHVDVPPAKAQNWRNRETQGTYSTRNPAFSQTKSKETSNADDFFCFRCGQDGHLATRCQEPEDSARVITRLIRSLRKKKEEGQPPVSEEAKPTENCSVKKSAVYNCGVQGVPDGLVGKPSLSRVIIGRQPCTALLDSGSTVSIIFENWYNKYLSHVPIQPISSLAIWGLSDTSYPYKGYVGVSVEFPDDGGEATPILALVCPDPQGPDQVPIIIGTNARAFCHKPNTGSNGSCPETAQSWRVCTSSPDRVLQSVCQVDTDDSLGNVKWEGPGPLKLPPGKTCLAVGKAVFKQPRKPGILVIEGPDSLPAGVALSPCVLLPSDLDVNRFSVLLKNESLKEKNISKGTVIAQIHEADVVTEVKSEPSPQDKIDPALFDFGNSPIPAEWRERLTQKLSKRTQVFSVEEWDVGLAKGVEHVIRLTDSRPFRERSRRIAPADIDEVRRHLQELLAAGIIKESRSPYASPIVVARKRNGKIRMCIDYRTLNARTIPDQYTVPRIDDALDCLAGSKWFSVLDLRSGYYQIAMADSDKEKTAFLCPLGFFQFERMPQGITGAPATFQRLMERAVGDMNLLQCLVYLDDLIVFGRTLEEHEERLLKVLDRLEEYGLKVSIDKCQFCQAQVKYVGHIVSEAGIATDPEKIRAVAQWKQPTDLKSLQSFLGFCGYYRRFIANYSSIVRPLTDLTRGYLPTQKGKATSRDKSEYFRRSEPFGDRWTSNCTEAFRNILHSLTNAPVLAFADPTKPYILHVDASLDGLGAVLNQEYPEGLRPVAFASRKLSCSEKKYPVHQLEFLALKWAIVDKFHDYLYGVHFTVRTDNNPLTYVLTTAKLNATGQRWLAALSTYDFGIQYRPGRENIDADLLSRNATDDVGWISPAAVKASCKKVNVSVDMPSRYVEQLGASPNAIPELYAYPTRLGVSSLEQLSGEDLRRAQESDAVISRVRNAVNGGLWPLGFQSDMPDMPLFKREFQKLVLKNRLLYRRTTRGGHEIFQLVLPKVYRDTVLRSLHDDFGHLGAERTTELVRDRFYWPRMALDIVNYIKTCGRCVAQKTLPRRTAPLGQLSSKGPLDLVCIDFLSIEPDSKGITNVLIVTDHFTRYSQAYPTRDQKAPTVAKVLLEKFFVHYGLPARIHSDQGRDFESRLIKQLLDMLGIKKSRTSPYHPQGDPQPERFNRTLLSMLGTLDPKLKHRWSQHVALMVHAYNSTRNDATGYSPYYLMFGRESRLPIDVCFGTALGEQEEAKHEMYVKKLREELRQAYQLAVEFSNKSHDKNKKAYDAKVHHLPIEVGDRVLVRALGSTGKQKLKDKWNSVPYTVVEKMPNIPVYRVKPERGVGVPRTLHRDHLLPIGCLMRLSNVSDIADSHSGLGDQQARTRRQQQKRVMESHFETGSEQSDLEEDMPYVRPIEFSEHFPSPSLQPEWQSHDLAGEPVDAEVAEQEEPPGEQDIPMSVGEENAPESQFCDVSDTMEVSTSDQQLLEEQETEPDMMPSDLLLGKRAVKPVIRLSYDELGSSSDQPLVIVHRGLRIHITPLVEPSVAPCFSVRLTLE</sequence>
<evidence type="ECO:0000256" key="15">
    <source>
        <dbReference type="ARBA" id="ARBA00039658"/>
    </source>
</evidence>
<keyword evidence="14" id="KW-0238">DNA-binding</keyword>
<dbReference type="InterPro" id="IPR001584">
    <property type="entry name" value="Integrase_cat-core"/>
</dbReference>
<evidence type="ECO:0000256" key="14">
    <source>
        <dbReference type="ARBA" id="ARBA00023125"/>
    </source>
</evidence>
<dbReference type="SUPFAM" id="SSF57756">
    <property type="entry name" value="Retrovirus zinc finger-like domains"/>
    <property type="match status" value="1"/>
</dbReference>
<dbReference type="SMART" id="SM00343">
    <property type="entry name" value="ZnF_C2HC"/>
    <property type="match status" value="1"/>
</dbReference>
<dbReference type="InterPro" id="IPR001969">
    <property type="entry name" value="Aspartic_peptidase_AS"/>
</dbReference>
<evidence type="ECO:0000256" key="11">
    <source>
        <dbReference type="ARBA" id="ARBA00022884"/>
    </source>
</evidence>
<dbReference type="GeneTree" id="ENSGT01100000263500"/>
<reference evidence="22" key="3">
    <citation type="submission" date="2025-08" db="UniProtKB">
        <authorList>
            <consortium name="Ensembl"/>
        </authorList>
    </citation>
    <scope>IDENTIFICATION</scope>
</reference>
<dbReference type="FunFam" id="3.30.420.10:FF:000269">
    <property type="entry name" value="Uncharacterized protein"/>
    <property type="match status" value="1"/>
</dbReference>
<dbReference type="Gene3D" id="3.30.420.10">
    <property type="entry name" value="Ribonuclease H-like superfamily/Ribonuclease H"/>
    <property type="match status" value="1"/>
</dbReference>
<dbReference type="Gene3D" id="3.10.10.10">
    <property type="entry name" value="HIV Type 1 Reverse Transcriptase, subunit A, domain 1"/>
    <property type="match status" value="1"/>
</dbReference>
<dbReference type="InterPro" id="IPR048270">
    <property type="entry name" value="PNMA_C"/>
</dbReference>
<dbReference type="FunFam" id="3.10.10.10:FF:000004">
    <property type="entry name" value="Uncharacterized protein"/>
    <property type="match status" value="1"/>
</dbReference>
<feature type="compositionally biased region" description="Acidic residues" evidence="18">
    <location>
        <begin position="1860"/>
        <end position="1869"/>
    </location>
</feature>
<feature type="domain" description="Reverse transcriptase" evidence="20">
    <location>
        <begin position="879"/>
        <end position="1058"/>
    </location>
</feature>
<dbReference type="Pfam" id="PF17921">
    <property type="entry name" value="Integrase_H2C2"/>
    <property type="match status" value="1"/>
</dbReference>
<dbReference type="InterPro" id="IPR048271">
    <property type="entry name" value="PNMA_N"/>
</dbReference>
<keyword evidence="4" id="KW-0808">Transferase</keyword>
<evidence type="ECO:0000259" key="21">
    <source>
        <dbReference type="PROSITE" id="PS50994"/>
    </source>
</evidence>
<dbReference type="Pfam" id="PF00078">
    <property type="entry name" value="RVT_1"/>
    <property type="match status" value="1"/>
</dbReference>
<evidence type="ECO:0000256" key="2">
    <source>
        <dbReference type="ARBA" id="ARBA00012180"/>
    </source>
</evidence>
<accession>A0A3B1IUI3</accession>
<dbReference type="InterPro" id="IPR000477">
    <property type="entry name" value="RT_dom"/>
</dbReference>
<keyword evidence="16" id="KW-0479">Metal-binding</keyword>
<keyword evidence="5" id="KW-0548">Nucleotidyltransferase</keyword>
<dbReference type="PROSITE" id="PS50878">
    <property type="entry name" value="RT_POL"/>
    <property type="match status" value="1"/>
</dbReference>
<dbReference type="Pfam" id="PF17919">
    <property type="entry name" value="RT_RNaseH_2"/>
    <property type="match status" value="1"/>
</dbReference>
<evidence type="ECO:0000256" key="13">
    <source>
        <dbReference type="ARBA" id="ARBA00022918"/>
    </source>
</evidence>
<dbReference type="SUPFAM" id="SSF53098">
    <property type="entry name" value="Ribonuclease H-like"/>
    <property type="match status" value="1"/>
</dbReference>
<dbReference type="InterPro" id="IPR041577">
    <property type="entry name" value="RT_RNaseH_2"/>
</dbReference>
<dbReference type="GO" id="GO:0004190">
    <property type="term" value="F:aspartic-type endopeptidase activity"/>
    <property type="evidence" value="ECO:0007669"/>
    <property type="project" value="UniProtKB-KW"/>
</dbReference>
<dbReference type="GO" id="GO:0015074">
    <property type="term" value="P:DNA integration"/>
    <property type="evidence" value="ECO:0007669"/>
    <property type="project" value="UniProtKB-KW"/>
</dbReference>
<keyword evidence="8" id="KW-0255">Endonuclease</keyword>
<dbReference type="Pfam" id="PF14893">
    <property type="entry name" value="PNMA"/>
    <property type="match status" value="1"/>
</dbReference>
<keyword evidence="13" id="KW-0695">RNA-directed DNA polymerase</keyword>
<feature type="compositionally biased region" description="Polar residues" evidence="18">
    <location>
        <begin position="121"/>
        <end position="132"/>
    </location>
</feature>
<keyword evidence="17" id="KW-0175">Coiled coil</keyword>
<evidence type="ECO:0000259" key="20">
    <source>
        <dbReference type="PROSITE" id="PS50878"/>
    </source>
</evidence>
<keyword evidence="11" id="KW-0694">RNA-binding</keyword>
<dbReference type="CDD" id="cd01647">
    <property type="entry name" value="RT_LTR"/>
    <property type="match status" value="1"/>
</dbReference>
<dbReference type="InterPro" id="IPR050951">
    <property type="entry name" value="Retrovirus_Pol_polyprotein"/>
</dbReference>
<evidence type="ECO:0000256" key="10">
    <source>
        <dbReference type="ARBA" id="ARBA00022842"/>
    </source>
</evidence>
<feature type="region of interest" description="Disordered" evidence="18">
    <location>
        <begin position="446"/>
        <end position="465"/>
    </location>
</feature>
<dbReference type="InterPro" id="IPR012337">
    <property type="entry name" value="RNaseH-like_sf"/>
</dbReference>
<dbReference type="InterPro" id="IPR001878">
    <property type="entry name" value="Znf_CCHC"/>
</dbReference>
<evidence type="ECO:0000256" key="4">
    <source>
        <dbReference type="ARBA" id="ARBA00022679"/>
    </source>
</evidence>
<evidence type="ECO:0000256" key="8">
    <source>
        <dbReference type="ARBA" id="ARBA00022759"/>
    </source>
</evidence>
<keyword evidence="16" id="KW-0862">Zinc</keyword>
<dbReference type="GO" id="GO:0008270">
    <property type="term" value="F:zinc ion binding"/>
    <property type="evidence" value="ECO:0007669"/>
    <property type="project" value="UniProtKB-KW"/>
</dbReference>
<dbReference type="PANTHER" id="PTHR37984:SF15">
    <property type="entry name" value="INTEGRASE CATALYTIC DOMAIN-CONTAINING PROTEIN"/>
    <property type="match status" value="1"/>
</dbReference>
<dbReference type="EC" id="3.1.26.4" evidence="2"/>
<dbReference type="InterPro" id="IPR043128">
    <property type="entry name" value="Rev_trsase/Diguanyl_cyclase"/>
</dbReference>
<feature type="compositionally biased region" description="Polar residues" evidence="18">
    <location>
        <begin position="448"/>
        <end position="462"/>
    </location>
</feature>
<dbReference type="Ensembl" id="ENSAMXT00000039406.1">
    <property type="protein sequence ID" value="ENSAMXP00000032759.1"/>
    <property type="gene ID" value="ENSAMXG00000030747.1"/>
</dbReference>
<protein>
    <recommendedName>
        <fullName evidence="15">Gypsy retrotransposon integrase-like protein 1</fullName>
        <ecNumber evidence="2">3.1.26.4</ecNumber>
    </recommendedName>
</protein>
<dbReference type="PANTHER" id="PTHR37984">
    <property type="entry name" value="PROTEIN CBG26694"/>
    <property type="match status" value="1"/>
</dbReference>
<evidence type="ECO:0000256" key="17">
    <source>
        <dbReference type="SAM" id="Coils"/>
    </source>
</evidence>
<feature type="region of interest" description="Disordered" evidence="18">
    <location>
        <begin position="86"/>
        <end position="132"/>
    </location>
</feature>
<dbReference type="InterPro" id="IPR036397">
    <property type="entry name" value="RNaseH_sf"/>
</dbReference>
<keyword evidence="3" id="KW-0645">Protease</keyword>
<comment type="similarity">
    <text evidence="1">Belongs to the beta type-B retroviral polymerase family. HERV class-II K(HML-2) pol subfamily.</text>
</comment>
<dbReference type="InterPro" id="IPR036875">
    <property type="entry name" value="Znf_CCHC_sf"/>
</dbReference>
<dbReference type="Proteomes" id="UP000018467">
    <property type="component" value="Unassembled WGS sequence"/>
</dbReference>
<keyword evidence="6" id="KW-0540">Nuclease</keyword>
<keyword evidence="23" id="KW-1185">Reference proteome</keyword>
<dbReference type="InParanoid" id="A0A3B1IUI3"/>
<reference evidence="23" key="1">
    <citation type="submission" date="2013-03" db="EMBL/GenBank/DDBJ databases">
        <authorList>
            <person name="Jeffery W."/>
            <person name="Warren W."/>
            <person name="Wilson R.K."/>
        </authorList>
    </citation>
    <scope>NUCLEOTIDE SEQUENCE</scope>
    <source>
        <strain evidence="23">female</strain>
    </source>
</reference>
<evidence type="ECO:0000256" key="9">
    <source>
        <dbReference type="ARBA" id="ARBA00022801"/>
    </source>
</evidence>
<dbReference type="GO" id="GO:0003677">
    <property type="term" value="F:DNA binding"/>
    <property type="evidence" value="ECO:0007669"/>
    <property type="project" value="UniProtKB-KW"/>
</dbReference>
<dbReference type="PROSITE" id="PS50994">
    <property type="entry name" value="INTEGRASE"/>
    <property type="match status" value="1"/>
</dbReference>
<evidence type="ECO:0000256" key="7">
    <source>
        <dbReference type="ARBA" id="ARBA00022750"/>
    </source>
</evidence>
<dbReference type="PROSITE" id="PS50158">
    <property type="entry name" value="ZF_CCHC"/>
    <property type="match status" value="1"/>
</dbReference>
<dbReference type="InterPro" id="IPR043502">
    <property type="entry name" value="DNA/RNA_pol_sf"/>
</dbReference>
<feature type="compositionally biased region" description="Polar residues" evidence="18">
    <location>
        <begin position="97"/>
        <end position="112"/>
    </location>
</feature>
<dbReference type="Gene3D" id="1.10.340.70">
    <property type="match status" value="1"/>
</dbReference>
<dbReference type="PROSITE" id="PS00141">
    <property type="entry name" value="ASP_PROTEASE"/>
    <property type="match status" value="1"/>
</dbReference>
<evidence type="ECO:0000259" key="19">
    <source>
        <dbReference type="PROSITE" id="PS50158"/>
    </source>
</evidence>
<dbReference type="InterPro" id="IPR021109">
    <property type="entry name" value="Peptidase_aspartic_dom_sf"/>
</dbReference>
<dbReference type="Pfam" id="PF00665">
    <property type="entry name" value="rve"/>
    <property type="match status" value="1"/>
</dbReference>
<dbReference type="Gene3D" id="3.30.70.270">
    <property type="match status" value="2"/>
</dbReference>
<evidence type="ECO:0000256" key="1">
    <source>
        <dbReference type="ARBA" id="ARBA00010879"/>
    </source>
</evidence>
<proteinExistence type="inferred from homology"/>
<dbReference type="CDD" id="cd00303">
    <property type="entry name" value="retropepsin_like"/>
    <property type="match status" value="1"/>
</dbReference>
<evidence type="ECO:0000313" key="22">
    <source>
        <dbReference type="Ensembl" id="ENSAMXP00000032759.1"/>
    </source>
</evidence>
<evidence type="ECO:0000313" key="23">
    <source>
        <dbReference type="Proteomes" id="UP000018467"/>
    </source>
</evidence>
<reference evidence="22" key="4">
    <citation type="submission" date="2025-09" db="UniProtKB">
        <authorList>
            <consortium name="Ensembl"/>
        </authorList>
    </citation>
    <scope>IDENTIFICATION</scope>
</reference>
<dbReference type="GO" id="GO:0003723">
    <property type="term" value="F:RNA binding"/>
    <property type="evidence" value="ECO:0007669"/>
    <property type="project" value="UniProtKB-KW"/>
</dbReference>
<evidence type="ECO:0000256" key="5">
    <source>
        <dbReference type="ARBA" id="ARBA00022695"/>
    </source>
</evidence>
<feature type="region of interest" description="Disordered" evidence="18">
    <location>
        <begin position="1860"/>
        <end position="1883"/>
    </location>
</feature>
<dbReference type="CDD" id="cd09274">
    <property type="entry name" value="RNase_HI_RT_Ty3"/>
    <property type="match status" value="1"/>
</dbReference>
<feature type="coiled-coil region" evidence="17">
    <location>
        <begin position="356"/>
        <end position="383"/>
    </location>
</feature>
<dbReference type="FunFam" id="3.30.70.270:FF:000020">
    <property type="entry name" value="Transposon Tf2-6 polyprotein-like Protein"/>
    <property type="match status" value="1"/>
</dbReference>
<dbReference type="GO" id="GO:0004523">
    <property type="term" value="F:RNA-DNA hybrid ribonuclease activity"/>
    <property type="evidence" value="ECO:0007669"/>
    <property type="project" value="UniProtKB-EC"/>
</dbReference>
<organism evidence="22 23">
    <name type="scientific">Astyanax mexicanus</name>
    <name type="common">Blind cave fish</name>
    <name type="synonym">Astyanax fasciatus mexicanus</name>
    <dbReference type="NCBI Taxonomy" id="7994"/>
    <lineage>
        <taxon>Eukaryota</taxon>
        <taxon>Metazoa</taxon>
        <taxon>Chordata</taxon>
        <taxon>Craniata</taxon>
        <taxon>Vertebrata</taxon>
        <taxon>Euteleostomi</taxon>
        <taxon>Actinopterygii</taxon>
        <taxon>Neopterygii</taxon>
        <taxon>Teleostei</taxon>
        <taxon>Ostariophysi</taxon>
        <taxon>Characiformes</taxon>
        <taxon>Characoidei</taxon>
        <taxon>Acestrorhamphidae</taxon>
        <taxon>Acestrorhamphinae</taxon>
        <taxon>Astyanax</taxon>
    </lineage>
</organism>
<evidence type="ECO:0000256" key="3">
    <source>
        <dbReference type="ARBA" id="ARBA00022670"/>
    </source>
</evidence>
<evidence type="ECO:0000256" key="18">
    <source>
        <dbReference type="SAM" id="MobiDB-lite"/>
    </source>
</evidence>
<evidence type="ECO:0000256" key="16">
    <source>
        <dbReference type="PROSITE-ProRule" id="PRU00047"/>
    </source>
</evidence>
<feature type="domain" description="Integrase catalytic" evidence="21">
    <location>
        <begin position="1491"/>
        <end position="1649"/>
    </location>
</feature>
<dbReference type="Gene3D" id="3.10.20.370">
    <property type="match status" value="1"/>
</dbReference>
<dbReference type="SUPFAM" id="SSF50630">
    <property type="entry name" value="Acid proteases"/>
    <property type="match status" value="1"/>
</dbReference>
<evidence type="ECO:0000256" key="12">
    <source>
        <dbReference type="ARBA" id="ARBA00022908"/>
    </source>
</evidence>
<keyword evidence="12" id="KW-0229">DNA integration</keyword>
<dbReference type="Pfam" id="PF20846">
    <property type="entry name" value="PNMA_N"/>
    <property type="match status" value="1"/>
</dbReference>
<evidence type="ECO:0000256" key="6">
    <source>
        <dbReference type="ARBA" id="ARBA00022722"/>
    </source>
</evidence>
<feature type="domain" description="CCHC-type" evidence="19">
    <location>
        <begin position="475"/>
        <end position="490"/>
    </location>
</feature>
<feature type="region of interest" description="Disordered" evidence="18">
    <location>
        <begin position="1788"/>
        <end position="1824"/>
    </location>
</feature>
<dbReference type="SUPFAM" id="SSF56672">
    <property type="entry name" value="DNA/RNA polymerases"/>
    <property type="match status" value="1"/>
</dbReference>
<dbReference type="InterPro" id="IPR041588">
    <property type="entry name" value="Integrase_H2C2"/>
</dbReference>